<dbReference type="AlphaFoldDB" id="A0A419SGB8"/>
<evidence type="ECO:0000259" key="2">
    <source>
        <dbReference type="Pfam" id="PF05651"/>
    </source>
</evidence>
<dbReference type="Pfam" id="PF13556">
    <property type="entry name" value="HTH_30"/>
    <property type="match status" value="1"/>
</dbReference>
<dbReference type="PANTHER" id="PTHR33744:SF15">
    <property type="entry name" value="CARBOHYDRATE DIACID REGULATOR"/>
    <property type="match status" value="1"/>
</dbReference>
<evidence type="ECO:0000313" key="6">
    <source>
        <dbReference type="Proteomes" id="UP000284219"/>
    </source>
</evidence>
<feature type="domain" description="Putative sugar diacid recognition" evidence="2">
    <location>
        <begin position="2"/>
        <end position="132"/>
    </location>
</feature>
<protein>
    <recommendedName>
        <fullName evidence="7">Transcriptional regulator</fullName>
    </recommendedName>
</protein>
<proteinExistence type="inferred from homology"/>
<keyword evidence="6" id="KW-1185">Reference proteome</keyword>
<feature type="domain" description="CdaR GGDEF-like" evidence="4">
    <location>
        <begin position="141"/>
        <end position="254"/>
    </location>
</feature>
<dbReference type="SUPFAM" id="SSF46689">
    <property type="entry name" value="Homeodomain-like"/>
    <property type="match status" value="1"/>
</dbReference>
<dbReference type="EMBL" id="MCHY01000009">
    <property type="protein sequence ID" value="RKD22834.1"/>
    <property type="molecule type" value="Genomic_DNA"/>
</dbReference>
<dbReference type="OrthoDB" id="9792148at2"/>
<dbReference type="Gene3D" id="1.10.10.2840">
    <property type="entry name" value="PucR C-terminal helix-turn-helix domain"/>
    <property type="match status" value="1"/>
</dbReference>
<dbReference type="Pfam" id="PF05651">
    <property type="entry name" value="Diacid_rec"/>
    <property type="match status" value="1"/>
</dbReference>
<dbReference type="InterPro" id="IPR025736">
    <property type="entry name" value="PucR_C-HTH_dom"/>
</dbReference>
<dbReference type="Pfam" id="PF17853">
    <property type="entry name" value="GGDEF_2"/>
    <property type="match status" value="1"/>
</dbReference>
<name>A0A419SGB8_9BACL</name>
<dbReference type="RefSeq" id="WP_120190322.1">
    <property type="nucleotide sequence ID" value="NZ_MCHY01000009.1"/>
</dbReference>
<accession>A0A419SGB8</accession>
<comment type="caution">
    <text evidence="5">The sequence shown here is derived from an EMBL/GenBank/DDBJ whole genome shotgun (WGS) entry which is preliminary data.</text>
</comment>
<comment type="similarity">
    <text evidence="1">Belongs to the CdaR family.</text>
</comment>
<reference evidence="5 6" key="1">
    <citation type="submission" date="2016-08" db="EMBL/GenBank/DDBJ databases">
        <title>Novel Firmicute Genomes.</title>
        <authorList>
            <person name="Poppleton D.I."/>
            <person name="Gribaldo S."/>
        </authorList>
    </citation>
    <scope>NUCLEOTIDE SEQUENCE [LARGE SCALE GENOMIC DNA]</scope>
    <source>
        <strain evidence="5 6">RAOx-1</strain>
    </source>
</reference>
<sequence>MLTKEIAQQIVQETMQRLNKNINIIDQHGRILASGDAKRVDQIHEGALEVIKSNHALIIDHPSMWKGALPGVNLPIVFDEKLVGVIGITGDPLEIQPIAELVKMTTEMMIRQAFIATQLEWRQQIKELIFTELIQPNPNLDALDQRLRLLKLKLDAPYQVALIEISEKSIPNSSLLKTIRENTNLKQMVCGFLHVHCLFILSHGLSEEKVLLKLNSLKRILKQMRMDFQMGLGSEVSELRHTYISFQEAQLAIELGEKEQSLISYADIEIKFLLSQIGAKYRKKFSERTLASLSSKDLSTLEKLFACHLNLSETAKQLYIHRNTLMYRLTRIKERTGYNPQHFHDAATLQMALWMRKEHAGEDGMD</sequence>
<feature type="domain" description="PucR C-terminal helix-turn-helix" evidence="3">
    <location>
        <begin position="298"/>
        <end position="353"/>
    </location>
</feature>
<evidence type="ECO:0000259" key="3">
    <source>
        <dbReference type="Pfam" id="PF13556"/>
    </source>
</evidence>
<dbReference type="InterPro" id="IPR009057">
    <property type="entry name" value="Homeodomain-like_sf"/>
</dbReference>
<dbReference type="Proteomes" id="UP000284219">
    <property type="component" value="Unassembled WGS sequence"/>
</dbReference>
<dbReference type="InterPro" id="IPR042070">
    <property type="entry name" value="PucR_C-HTH_sf"/>
</dbReference>
<dbReference type="PANTHER" id="PTHR33744">
    <property type="entry name" value="CARBOHYDRATE DIACID REGULATOR"/>
    <property type="match status" value="1"/>
</dbReference>
<dbReference type="InterPro" id="IPR041522">
    <property type="entry name" value="CdaR_GGDEF"/>
</dbReference>
<dbReference type="InterPro" id="IPR051448">
    <property type="entry name" value="CdaR-like_regulators"/>
</dbReference>
<dbReference type="InterPro" id="IPR008599">
    <property type="entry name" value="Diacid_rec"/>
</dbReference>
<evidence type="ECO:0008006" key="7">
    <source>
        <dbReference type="Google" id="ProtNLM"/>
    </source>
</evidence>
<evidence type="ECO:0000313" key="5">
    <source>
        <dbReference type="EMBL" id="RKD22834.1"/>
    </source>
</evidence>
<evidence type="ECO:0000256" key="1">
    <source>
        <dbReference type="ARBA" id="ARBA00006754"/>
    </source>
</evidence>
<organism evidence="5 6">
    <name type="scientific">Ammoniphilus oxalaticus</name>
    <dbReference type="NCBI Taxonomy" id="66863"/>
    <lineage>
        <taxon>Bacteria</taxon>
        <taxon>Bacillati</taxon>
        <taxon>Bacillota</taxon>
        <taxon>Bacilli</taxon>
        <taxon>Bacillales</taxon>
        <taxon>Paenibacillaceae</taxon>
        <taxon>Aneurinibacillus group</taxon>
        <taxon>Ammoniphilus</taxon>
    </lineage>
</organism>
<evidence type="ECO:0000259" key="4">
    <source>
        <dbReference type="Pfam" id="PF17853"/>
    </source>
</evidence>
<gene>
    <name evidence="5" type="ORF">BEP19_11365</name>
</gene>